<dbReference type="InterPro" id="IPR010559">
    <property type="entry name" value="Sig_transdc_His_kin_internal"/>
</dbReference>
<name>A0A931NJK9_9BURK</name>
<keyword evidence="1" id="KW-0812">Transmembrane</keyword>
<proteinExistence type="predicted"/>
<feature type="transmembrane region" description="Helical" evidence="1">
    <location>
        <begin position="102"/>
        <end position="120"/>
    </location>
</feature>
<feature type="domain" description="Signal transduction histidine kinase internal region" evidence="2">
    <location>
        <begin position="136"/>
        <end position="210"/>
    </location>
</feature>
<dbReference type="PANTHER" id="PTHR34220">
    <property type="entry name" value="SENSOR HISTIDINE KINASE YPDA"/>
    <property type="match status" value="1"/>
</dbReference>
<dbReference type="PANTHER" id="PTHR34220:SF7">
    <property type="entry name" value="SENSOR HISTIDINE KINASE YPDA"/>
    <property type="match status" value="1"/>
</dbReference>
<comment type="caution">
    <text evidence="3">The sequence shown here is derived from an EMBL/GenBank/DDBJ whole genome shotgun (WGS) entry which is preliminary data.</text>
</comment>
<dbReference type="SUPFAM" id="SSF55874">
    <property type="entry name" value="ATPase domain of HSP90 chaperone/DNA topoisomerase II/histidine kinase"/>
    <property type="match status" value="1"/>
</dbReference>
<gene>
    <name evidence="3" type="ORF">I7X39_17810</name>
</gene>
<organism evidence="3 4">
    <name type="scientific">Inhella proteolytica</name>
    <dbReference type="NCBI Taxonomy" id="2795029"/>
    <lineage>
        <taxon>Bacteria</taxon>
        <taxon>Pseudomonadati</taxon>
        <taxon>Pseudomonadota</taxon>
        <taxon>Betaproteobacteria</taxon>
        <taxon>Burkholderiales</taxon>
        <taxon>Sphaerotilaceae</taxon>
        <taxon>Inhella</taxon>
    </lineage>
</organism>
<dbReference type="InterPro" id="IPR050640">
    <property type="entry name" value="Bact_2-comp_sensor_kinase"/>
</dbReference>
<keyword evidence="1" id="KW-0472">Membrane</keyword>
<accession>A0A931NJK9</accession>
<dbReference type="Gene3D" id="3.30.565.10">
    <property type="entry name" value="Histidine kinase-like ATPase, C-terminal domain"/>
    <property type="match status" value="1"/>
</dbReference>
<dbReference type="EMBL" id="JAEDAK010000014">
    <property type="protein sequence ID" value="MBH9578750.1"/>
    <property type="molecule type" value="Genomic_DNA"/>
</dbReference>
<keyword evidence="4" id="KW-1185">Reference proteome</keyword>
<feature type="transmembrane region" description="Helical" evidence="1">
    <location>
        <begin position="64"/>
        <end position="82"/>
    </location>
</feature>
<reference evidence="3" key="1">
    <citation type="submission" date="2020-12" db="EMBL/GenBank/DDBJ databases">
        <title>The genome sequence of Inhella sp. 1Y17.</title>
        <authorList>
            <person name="Liu Y."/>
        </authorList>
    </citation>
    <scope>NUCLEOTIDE SEQUENCE</scope>
    <source>
        <strain evidence="3">1Y17</strain>
    </source>
</reference>
<evidence type="ECO:0000256" key="1">
    <source>
        <dbReference type="SAM" id="Phobius"/>
    </source>
</evidence>
<evidence type="ECO:0000313" key="4">
    <source>
        <dbReference type="Proteomes" id="UP000613266"/>
    </source>
</evidence>
<dbReference type="InterPro" id="IPR036890">
    <property type="entry name" value="HATPase_C_sf"/>
</dbReference>
<dbReference type="AlphaFoldDB" id="A0A931NJK9"/>
<dbReference type="Pfam" id="PF06580">
    <property type="entry name" value="His_kinase"/>
    <property type="match status" value="1"/>
</dbReference>
<dbReference type="Proteomes" id="UP000613266">
    <property type="component" value="Unassembled WGS sequence"/>
</dbReference>
<sequence>MVLRALLGVQGLLALLLATLARSPAEWLEGFMEASAVSVPALMAWLLVVCGLHLRLAAWPMLRVRLALMALGALCAWAPWWLGARFMDLVGADPVSPFRGVAVAACGATAAAFLVQALLLRARAQAPSGMQARWVELQARIRPHFLFNTLNTAIALVRVNPQQAEQVLEDLGELFQAALAPDEQACTLADEIELARRYLDIEQLRFGERLRQHWELDPTCAAARVPPLLLQPLVENAVRYGVEPNEAGGELWVRTRRRAGSAELSVCNTLAAPGQGGHGLALANVRERLALLHDVAANMEIEVTPQQYCVRITLPL</sequence>
<keyword evidence="1" id="KW-1133">Transmembrane helix</keyword>
<protein>
    <submittedName>
        <fullName evidence="3">Histidine kinase</fullName>
    </submittedName>
</protein>
<feature type="transmembrane region" description="Helical" evidence="1">
    <location>
        <begin position="31"/>
        <end position="52"/>
    </location>
</feature>
<evidence type="ECO:0000259" key="2">
    <source>
        <dbReference type="Pfam" id="PF06580"/>
    </source>
</evidence>
<keyword evidence="3" id="KW-0418">Kinase</keyword>
<dbReference type="GO" id="GO:0016020">
    <property type="term" value="C:membrane"/>
    <property type="evidence" value="ECO:0007669"/>
    <property type="project" value="InterPro"/>
</dbReference>
<keyword evidence="3" id="KW-0808">Transferase</keyword>
<evidence type="ECO:0000313" key="3">
    <source>
        <dbReference type="EMBL" id="MBH9578750.1"/>
    </source>
</evidence>
<dbReference type="GO" id="GO:0000155">
    <property type="term" value="F:phosphorelay sensor kinase activity"/>
    <property type="evidence" value="ECO:0007669"/>
    <property type="project" value="InterPro"/>
</dbReference>